<dbReference type="InterPro" id="IPR005754">
    <property type="entry name" value="Sortase"/>
</dbReference>
<dbReference type="InterPro" id="IPR023365">
    <property type="entry name" value="Sortase_dom-sf"/>
</dbReference>
<evidence type="ECO:0000313" key="4">
    <source>
        <dbReference type="Proteomes" id="UP000176923"/>
    </source>
</evidence>
<dbReference type="Proteomes" id="UP000176923">
    <property type="component" value="Unassembled WGS sequence"/>
</dbReference>
<protein>
    <recommendedName>
        <fullName evidence="5">Sortase</fullName>
    </recommendedName>
</protein>
<proteinExistence type="predicted"/>
<dbReference type="Pfam" id="PF04203">
    <property type="entry name" value="Sortase"/>
    <property type="match status" value="1"/>
</dbReference>
<feature type="transmembrane region" description="Helical" evidence="2">
    <location>
        <begin position="21"/>
        <end position="44"/>
    </location>
</feature>
<evidence type="ECO:0000256" key="1">
    <source>
        <dbReference type="ARBA" id="ARBA00022801"/>
    </source>
</evidence>
<gene>
    <name evidence="3" type="ORF">A3D77_07020</name>
</gene>
<evidence type="ECO:0000313" key="3">
    <source>
        <dbReference type="EMBL" id="OGG12781.1"/>
    </source>
</evidence>
<keyword evidence="2" id="KW-0472">Membrane</keyword>
<dbReference type="Gene3D" id="2.40.260.10">
    <property type="entry name" value="Sortase"/>
    <property type="match status" value="1"/>
</dbReference>
<evidence type="ECO:0008006" key="5">
    <source>
        <dbReference type="Google" id="ProtNLM"/>
    </source>
</evidence>
<reference evidence="3 4" key="1">
    <citation type="journal article" date="2016" name="Nat. Commun.">
        <title>Thousands of microbial genomes shed light on interconnected biogeochemical processes in an aquifer system.</title>
        <authorList>
            <person name="Anantharaman K."/>
            <person name="Brown C.T."/>
            <person name="Hug L.A."/>
            <person name="Sharon I."/>
            <person name="Castelle C.J."/>
            <person name="Probst A.J."/>
            <person name="Thomas B.C."/>
            <person name="Singh A."/>
            <person name="Wilkins M.J."/>
            <person name="Karaoz U."/>
            <person name="Brodie E.L."/>
            <person name="Williams K.H."/>
            <person name="Hubbard S.S."/>
            <person name="Banfield J.F."/>
        </authorList>
    </citation>
    <scope>NUCLEOTIDE SEQUENCE [LARGE SCALE GENOMIC DNA]</scope>
</reference>
<evidence type="ECO:0000256" key="2">
    <source>
        <dbReference type="SAM" id="Phobius"/>
    </source>
</evidence>
<keyword evidence="1" id="KW-0378">Hydrolase</keyword>
<dbReference type="EMBL" id="MFJL01000041">
    <property type="protein sequence ID" value="OGG12781.1"/>
    <property type="molecule type" value="Genomic_DNA"/>
</dbReference>
<dbReference type="NCBIfam" id="TIGR01076">
    <property type="entry name" value="sortase_fam"/>
    <property type="match status" value="1"/>
</dbReference>
<accession>A0A1F5ZK58</accession>
<comment type="caution">
    <text evidence="3">The sequence shown here is derived from an EMBL/GenBank/DDBJ whole genome shotgun (WGS) entry which is preliminary data.</text>
</comment>
<dbReference type="GO" id="GO:0016787">
    <property type="term" value="F:hydrolase activity"/>
    <property type="evidence" value="ECO:0007669"/>
    <property type="project" value="UniProtKB-KW"/>
</dbReference>
<dbReference type="AlphaFoldDB" id="A0A1F5ZK58"/>
<keyword evidence="2" id="KW-1133">Transmembrane helix</keyword>
<keyword evidence="2" id="KW-0812">Transmembrane</keyword>
<dbReference type="SUPFAM" id="SSF63817">
    <property type="entry name" value="Sortase"/>
    <property type="match status" value="1"/>
</dbReference>
<organism evidence="3 4">
    <name type="scientific">Candidatus Gottesmanbacteria bacterium RIFCSPHIGHO2_02_FULL_39_11</name>
    <dbReference type="NCBI Taxonomy" id="1798382"/>
    <lineage>
        <taxon>Bacteria</taxon>
        <taxon>Candidatus Gottesmaniibacteriota</taxon>
    </lineage>
</organism>
<name>A0A1F5ZK58_9BACT</name>
<dbReference type="STRING" id="1798382.A3D77_07020"/>
<sequence>MSTRIHKVKTQGKDKVKKARLTFLIIGIVLLVLGFLIQNSSFIFSKPRAIVAKSNGYTPLLSYNPVKIDPLFIQSQTLPKLIRDIPTKIIIPSVGIDVGVKKAKIINGYWEVFEDTAGWGEGSAAPDEAGNVVMFAHAREGLFLPLRNVKSGQKVYILTGNIFYTYEIKEVQEVNPTDTEVIKPTQDAILTLYTCSGFADSKRLIVKAKKII</sequence>